<evidence type="ECO:0000256" key="2">
    <source>
        <dbReference type="ARBA" id="ARBA00004651"/>
    </source>
</evidence>
<evidence type="ECO:0000256" key="8">
    <source>
        <dbReference type="ARBA" id="ARBA00022777"/>
    </source>
</evidence>
<protein>
    <recommendedName>
        <fullName evidence="3">histidine kinase</fullName>
        <ecNumber evidence="3">2.7.13.3</ecNumber>
    </recommendedName>
</protein>
<dbReference type="Pfam" id="PF00672">
    <property type="entry name" value="HAMP"/>
    <property type="match status" value="1"/>
</dbReference>
<evidence type="ECO:0000256" key="1">
    <source>
        <dbReference type="ARBA" id="ARBA00000085"/>
    </source>
</evidence>
<gene>
    <name evidence="13" type="ORF">SAMN05421731_104176</name>
</gene>
<dbReference type="PROSITE" id="PS50109">
    <property type="entry name" value="HIS_KIN"/>
    <property type="match status" value="1"/>
</dbReference>
<dbReference type="InterPro" id="IPR003661">
    <property type="entry name" value="HisK_dim/P_dom"/>
</dbReference>
<dbReference type="PRINTS" id="PR00344">
    <property type="entry name" value="BCTRLSENSOR"/>
</dbReference>
<keyword evidence="14" id="KW-1185">Reference proteome</keyword>
<evidence type="ECO:0000313" key="14">
    <source>
        <dbReference type="Proteomes" id="UP000219042"/>
    </source>
</evidence>
<dbReference type="SUPFAM" id="SSF47384">
    <property type="entry name" value="Homodimeric domain of signal transducing histidine kinase"/>
    <property type="match status" value="1"/>
</dbReference>
<keyword evidence="9" id="KW-0067">ATP-binding</keyword>
<keyword evidence="7" id="KW-0547">Nucleotide-binding</keyword>
<evidence type="ECO:0000256" key="9">
    <source>
        <dbReference type="ARBA" id="ARBA00022840"/>
    </source>
</evidence>
<feature type="domain" description="Histidine kinase" evidence="11">
    <location>
        <begin position="325"/>
        <end position="538"/>
    </location>
</feature>
<comment type="catalytic activity">
    <reaction evidence="1">
        <text>ATP + protein L-histidine = ADP + protein N-phospho-L-histidine.</text>
        <dbReference type="EC" id="2.7.13.3"/>
    </reaction>
</comment>
<keyword evidence="6" id="KW-0808">Transferase</keyword>
<dbReference type="InterPro" id="IPR036097">
    <property type="entry name" value="HisK_dim/P_sf"/>
</dbReference>
<name>A0A240E7U9_9GAMM</name>
<dbReference type="PANTHER" id="PTHR44936:SF10">
    <property type="entry name" value="SENSOR PROTEIN RSTB"/>
    <property type="match status" value="1"/>
</dbReference>
<dbReference type="Proteomes" id="UP000219042">
    <property type="component" value="Unassembled WGS sequence"/>
</dbReference>
<dbReference type="GO" id="GO:0000155">
    <property type="term" value="F:phosphorelay sensor kinase activity"/>
    <property type="evidence" value="ECO:0007669"/>
    <property type="project" value="InterPro"/>
</dbReference>
<dbReference type="SMART" id="SM00388">
    <property type="entry name" value="HisKA"/>
    <property type="match status" value="1"/>
</dbReference>
<keyword evidence="10" id="KW-0472">Membrane</keyword>
<dbReference type="Gene3D" id="1.10.8.500">
    <property type="entry name" value="HAMP domain in histidine kinase"/>
    <property type="match status" value="1"/>
</dbReference>
<keyword evidence="4" id="KW-1003">Cell membrane</keyword>
<keyword evidence="8 13" id="KW-0418">Kinase</keyword>
<evidence type="ECO:0000256" key="10">
    <source>
        <dbReference type="SAM" id="Phobius"/>
    </source>
</evidence>
<dbReference type="InterPro" id="IPR050980">
    <property type="entry name" value="2C_sensor_his_kinase"/>
</dbReference>
<dbReference type="Pfam" id="PF00512">
    <property type="entry name" value="HisKA"/>
    <property type="match status" value="1"/>
</dbReference>
<evidence type="ECO:0000256" key="3">
    <source>
        <dbReference type="ARBA" id="ARBA00012438"/>
    </source>
</evidence>
<evidence type="ECO:0000259" key="12">
    <source>
        <dbReference type="PROSITE" id="PS50885"/>
    </source>
</evidence>
<evidence type="ECO:0000256" key="4">
    <source>
        <dbReference type="ARBA" id="ARBA00022475"/>
    </source>
</evidence>
<dbReference type="GO" id="GO:0005886">
    <property type="term" value="C:plasma membrane"/>
    <property type="evidence" value="ECO:0007669"/>
    <property type="project" value="UniProtKB-SubCell"/>
</dbReference>
<dbReference type="InterPro" id="IPR004358">
    <property type="entry name" value="Sig_transdc_His_kin-like_C"/>
</dbReference>
<reference evidence="14" key="1">
    <citation type="submission" date="2016-09" db="EMBL/GenBank/DDBJ databases">
        <authorList>
            <person name="Varghese N."/>
            <person name="Submissions S."/>
        </authorList>
    </citation>
    <scope>NUCLEOTIDE SEQUENCE [LARGE SCALE GENOMIC DNA]</scope>
    <source>
        <strain evidence="14">ANC 4466</strain>
    </source>
</reference>
<dbReference type="CDD" id="cd06225">
    <property type="entry name" value="HAMP"/>
    <property type="match status" value="1"/>
</dbReference>
<dbReference type="CDD" id="cd00082">
    <property type="entry name" value="HisKA"/>
    <property type="match status" value="1"/>
</dbReference>
<accession>A0A240E7U9</accession>
<dbReference type="PROSITE" id="PS50885">
    <property type="entry name" value="HAMP"/>
    <property type="match status" value="1"/>
</dbReference>
<dbReference type="SUPFAM" id="SSF55874">
    <property type="entry name" value="ATPase domain of HSP90 chaperone/DNA topoisomerase II/histidine kinase"/>
    <property type="match status" value="1"/>
</dbReference>
<feature type="transmembrane region" description="Helical" evidence="10">
    <location>
        <begin position="242"/>
        <end position="263"/>
    </location>
</feature>
<dbReference type="AlphaFoldDB" id="A0A240E7U9"/>
<dbReference type="InterPro" id="IPR003660">
    <property type="entry name" value="HAMP_dom"/>
</dbReference>
<dbReference type="RefSeq" id="WP_097079043.1">
    <property type="nucleotide sequence ID" value="NZ_BAABHT010000009.1"/>
</dbReference>
<evidence type="ECO:0000259" key="11">
    <source>
        <dbReference type="PROSITE" id="PS50109"/>
    </source>
</evidence>
<evidence type="ECO:0000256" key="5">
    <source>
        <dbReference type="ARBA" id="ARBA00022553"/>
    </source>
</evidence>
<organism evidence="13 14">
    <name type="scientific">Acinetobacter puyangensis</name>
    <dbReference type="NCBI Taxonomy" id="1096779"/>
    <lineage>
        <taxon>Bacteria</taxon>
        <taxon>Pseudomonadati</taxon>
        <taxon>Pseudomonadota</taxon>
        <taxon>Gammaproteobacteria</taxon>
        <taxon>Moraxellales</taxon>
        <taxon>Moraxellaceae</taxon>
        <taxon>Acinetobacter</taxon>
    </lineage>
</organism>
<sequence length="555" mass="62996">MSFLKHSIFLRIYTGLVCLVALVALLAYIIVQVINYQRAQDYREEMADGVAYVVSQVIARQPTPQSQLDWMMDVSRVLELPLDLVPAAKLDTSRSERRRLESNHAIVRYNAKTAVGDVYTRVEGISDAYLHIQVNKLSEVQIKMIPILILEDLVYYPGSEEQRLKELQPYFPYPLSFRNLSDLHLDMDQLSRLRMDKTQTILLYRDSATMQGTTITAVSAYTNVPNKVLVLGPVPVFNWLPFRLFAGITLFSLFMLILGVYALMRPLEHKIGKVRHALNEVRSGNLDTRVTVEGSDEVANLGLSFNMMTEHIQRLIEAQRELTRAVSHELRTPVARVRFGMEMLADTDDYDSRIKQMEMIDKDIEALNSLIDEIMTYAKLEQGTPSLHIETFALKGVLEQVLQETEVIKKDKRISSHLPAEDVMVETEYRYLHRVIQNFVGNALRYCDTTVRVSGGVKNGMAFVTVEDDGAGIPEKDREKVFEAFARLDDSRTRASGGYGLGLSIVSRIAYWFGGSVTVDQSPLLGGARFIMTWPAMRSSDHKKKSKRNKKESSI</sequence>
<dbReference type="EC" id="2.7.13.3" evidence="3"/>
<dbReference type="Pfam" id="PF02518">
    <property type="entry name" value="HATPase_c"/>
    <property type="match status" value="1"/>
</dbReference>
<dbReference type="SMART" id="SM00304">
    <property type="entry name" value="HAMP"/>
    <property type="match status" value="1"/>
</dbReference>
<evidence type="ECO:0000256" key="7">
    <source>
        <dbReference type="ARBA" id="ARBA00022741"/>
    </source>
</evidence>
<proteinExistence type="predicted"/>
<dbReference type="Gene3D" id="1.10.287.130">
    <property type="match status" value="1"/>
</dbReference>
<dbReference type="InterPro" id="IPR036890">
    <property type="entry name" value="HATPase_C_sf"/>
</dbReference>
<dbReference type="InterPro" id="IPR005467">
    <property type="entry name" value="His_kinase_dom"/>
</dbReference>
<evidence type="ECO:0000313" key="13">
    <source>
        <dbReference type="EMBL" id="SNX44817.1"/>
    </source>
</evidence>
<feature type="domain" description="HAMP" evidence="12">
    <location>
        <begin position="265"/>
        <end position="317"/>
    </location>
</feature>
<dbReference type="InterPro" id="IPR003594">
    <property type="entry name" value="HATPase_dom"/>
</dbReference>
<feature type="transmembrane region" description="Helical" evidence="10">
    <location>
        <begin position="12"/>
        <end position="36"/>
    </location>
</feature>
<dbReference type="GO" id="GO:0005524">
    <property type="term" value="F:ATP binding"/>
    <property type="evidence" value="ECO:0007669"/>
    <property type="project" value="UniProtKB-KW"/>
</dbReference>
<dbReference type="OrthoDB" id="9804645at2"/>
<keyword evidence="10" id="KW-0812">Transmembrane</keyword>
<comment type="subcellular location">
    <subcellularLocation>
        <location evidence="2">Cell membrane</location>
        <topology evidence="2">Multi-pass membrane protein</topology>
    </subcellularLocation>
</comment>
<keyword evidence="10" id="KW-1133">Transmembrane helix</keyword>
<dbReference type="SMART" id="SM00387">
    <property type="entry name" value="HATPase_c"/>
    <property type="match status" value="1"/>
</dbReference>
<dbReference type="EMBL" id="OANT01000004">
    <property type="protein sequence ID" value="SNX44817.1"/>
    <property type="molecule type" value="Genomic_DNA"/>
</dbReference>
<keyword evidence="5" id="KW-0597">Phosphoprotein</keyword>
<dbReference type="SUPFAM" id="SSF158472">
    <property type="entry name" value="HAMP domain-like"/>
    <property type="match status" value="1"/>
</dbReference>
<dbReference type="PANTHER" id="PTHR44936">
    <property type="entry name" value="SENSOR PROTEIN CREC"/>
    <property type="match status" value="1"/>
</dbReference>
<dbReference type="Gene3D" id="3.30.565.10">
    <property type="entry name" value="Histidine kinase-like ATPase, C-terminal domain"/>
    <property type="match status" value="1"/>
</dbReference>
<evidence type="ECO:0000256" key="6">
    <source>
        <dbReference type="ARBA" id="ARBA00022679"/>
    </source>
</evidence>